<dbReference type="InterPro" id="IPR014746">
    <property type="entry name" value="Gln_synth/guanido_kin_cat_dom"/>
</dbReference>
<dbReference type="NCBIfam" id="TIGR02050">
    <property type="entry name" value="gshA_cyan_rel"/>
    <property type="match status" value="1"/>
</dbReference>
<evidence type="ECO:0000256" key="2">
    <source>
        <dbReference type="ARBA" id="ARBA00022741"/>
    </source>
</evidence>
<evidence type="ECO:0000256" key="4">
    <source>
        <dbReference type="HAMAP-Rule" id="MF_01609"/>
    </source>
</evidence>
<dbReference type="PANTHER" id="PTHR36510">
    <property type="entry name" value="GLUTAMATE--CYSTEINE LIGASE 2-RELATED"/>
    <property type="match status" value="1"/>
</dbReference>
<dbReference type="GO" id="GO:0005524">
    <property type="term" value="F:ATP binding"/>
    <property type="evidence" value="ECO:0007669"/>
    <property type="project" value="UniProtKB-KW"/>
</dbReference>
<evidence type="ECO:0000313" key="6">
    <source>
        <dbReference type="Proteomes" id="UP000573499"/>
    </source>
</evidence>
<dbReference type="Pfam" id="PF04107">
    <property type="entry name" value="GCS2"/>
    <property type="match status" value="1"/>
</dbReference>
<dbReference type="HAMAP" id="MF_01609">
    <property type="entry name" value="Glu_cys_ligase_2"/>
    <property type="match status" value="1"/>
</dbReference>
<evidence type="ECO:0000313" key="5">
    <source>
        <dbReference type="EMBL" id="MBA5689181.1"/>
    </source>
</evidence>
<proteinExistence type="inferred from homology"/>
<comment type="catalytic activity">
    <reaction evidence="4">
        <text>L-cysteine + L-glutamate + ATP = gamma-L-glutamyl-L-cysteine + ADP + phosphate + H(+)</text>
        <dbReference type="Rhea" id="RHEA:13285"/>
        <dbReference type="ChEBI" id="CHEBI:15378"/>
        <dbReference type="ChEBI" id="CHEBI:29985"/>
        <dbReference type="ChEBI" id="CHEBI:30616"/>
        <dbReference type="ChEBI" id="CHEBI:35235"/>
        <dbReference type="ChEBI" id="CHEBI:43474"/>
        <dbReference type="ChEBI" id="CHEBI:58173"/>
        <dbReference type="ChEBI" id="CHEBI:456216"/>
        <dbReference type="EC" id="6.3.2.2"/>
    </reaction>
</comment>
<comment type="function">
    <text evidence="4">ATP-dependent carboxylate-amine ligase which exhibits weak glutamate--cysteine ligase activity.</text>
</comment>
<dbReference type="Proteomes" id="UP000573499">
    <property type="component" value="Unassembled WGS sequence"/>
</dbReference>
<gene>
    <name evidence="5" type="ORF">H3H39_19235</name>
</gene>
<dbReference type="GO" id="GO:0042398">
    <property type="term" value="P:modified amino acid biosynthetic process"/>
    <property type="evidence" value="ECO:0007669"/>
    <property type="project" value="InterPro"/>
</dbReference>
<dbReference type="AlphaFoldDB" id="A0A7W2FCH4"/>
<accession>A0A7W2FCH4</accession>
<name>A0A7W2FCH4_9BURK</name>
<keyword evidence="6" id="KW-1185">Reference proteome</keyword>
<dbReference type="EMBL" id="JACEZU010000010">
    <property type="protein sequence ID" value="MBA5689181.1"/>
    <property type="molecule type" value="Genomic_DNA"/>
</dbReference>
<dbReference type="InterPro" id="IPR011793">
    <property type="entry name" value="YbdK"/>
</dbReference>
<evidence type="ECO:0000256" key="3">
    <source>
        <dbReference type="ARBA" id="ARBA00022840"/>
    </source>
</evidence>
<protein>
    <recommendedName>
        <fullName evidence="4">Putative glutamate--cysteine ligase 2</fullName>
        <ecNumber evidence="4">6.3.2.2</ecNumber>
    </recommendedName>
    <alternativeName>
        <fullName evidence="4">Gamma-glutamylcysteine synthetase 2</fullName>
        <shortName evidence="4">GCS 2</shortName>
        <shortName evidence="4">Gamma-GCS 2</shortName>
    </alternativeName>
</protein>
<dbReference type="PANTHER" id="PTHR36510:SF1">
    <property type="entry name" value="GLUTAMATE--CYSTEINE LIGASE 2-RELATED"/>
    <property type="match status" value="1"/>
</dbReference>
<dbReference type="SUPFAM" id="SSF55931">
    <property type="entry name" value="Glutamine synthetase/guanido kinase"/>
    <property type="match status" value="1"/>
</dbReference>
<dbReference type="InterPro" id="IPR050141">
    <property type="entry name" value="GCL_type2/YbdK_subfam"/>
</dbReference>
<comment type="similarity">
    <text evidence="4">Belongs to the glutamate--cysteine ligase type 2 family. YbdK subfamily.</text>
</comment>
<dbReference type="GO" id="GO:0004357">
    <property type="term" value="F:glutamate-cysteine ligase activity"/>
    <property type="evidence" value="ECO:0007669"/>
    <property type="project" value="UniProtKB-EC"/>
</dbReference>
<dbReference type="InterPro" id="IPR006336">
    <property type="entry name" value="GCS2"/>
</dbReference>
<dbReference type="Gene3D" id="3.30.590.20">
    <property type="match status" value="1"/>
</dbReference>
<comment type="caution">
    <text evidence="5">The sequence shown here is derived from an EMBL/GenBank/DDBJ whole genome shotgun (WGS) entry which is preliminary data.</text>
</comment>
<evidence type="ECO:0000256" key="1">
    <source>
        <dbReference type="ARBA" id="ARBA00022598"/>
    </source>
</evidence>
<keyword evidence="1 4" id="KW-0436">Ligase</keyword>
<sequence>MALEPFKNSVPLTMGVELELQLVSLSDFDLSSSSPDLLHLLARKPFPGNVTPEITESMIEINSDVHTNHTELLAQLEQVRDKLVQAGEMLNIGICGGGTHPFQTWSERRIFAKPRFQQVSALYGYLAKQFTVFGQHVHIGCANGDDALYLLHALGRYVPHFIALSASSPFVQGNDTLFHSARLNSVFAFPMSGRAPFMLRWSQFADDYFAKMEHTGVIKSMKDFYWDIRPKPEYGTIELRVCDTPLTVQRAAALAAYLQALCSYLLEHRHEMPCEDDYLVYNYNRFQACRFGLDGTLVHPRSYDNLPLRDDILATLAAMAPHSAALGGIAALAHLEQVVREGGDAQHLRAQFLARGSAEGMVEEAIARFRNDPT</sequence>
<dbReference type="NCBIfam" id="NF010040">
    <property type="entry name" value="PRK13516.1"/>
    <property type="match status" value="1"/>
</dbReference>
<dbReference type="RefSeq" id="WP_182155528.1">
    <property type="nucleotide sequence ID" value="NZ_JACEZU010000010.1"/>
</dbReference>
<dbReference type="EC" id="6.3.2.2" evidence="4"/>
<reference evidence="5 6" key="1">
    <citation type="submission" date="2020-07" db="EMBL/GenBank/DDBJ databases">
        <title>Novel species isolated from subtropical streams in China.</title>
        <authorList>
            <person name="Lu H."/>
        </authorList>
    </citation>
    <scope>NUCLEOTIDE SEQUENCE [LARGE SCALE GENOMIC DNA]</scope>
    <source>
        <strain evidence="5 6">LX47W</strain>
    </source>
</reference>
<keyword evidence="2 4" id="KW-0547">Nucleotide-binding</keyword>
<organism evidence="5 6">
    <name type="scientific">Rugamonas apoptosis</name>
    <dbReference type="NCBI Taxonomy" id="2758570"/>
    <lineage>
        <taxon>Bacteria</taxon>
        <taxon>Pseudomonadati</taxon>
        <taxon>Pseudomonadota</taxon>
        <taxon>Betaproteobacteria</taxon>
        <taxon>Burkholderiales</taxon>
        <taxon>Oxalobacteraceae</taxon>
        <taxon>Telluria group</taxon>
        <taxon>Rugamonas</taxon>
    </lineage>
</organism>
<keyword evidence="3 4" id="KW-0067">ATP-binding</keyword>